<protein>
    <submittedName>
        <fullName evidence="2">Uncharacterized protein</fullName>
    </submittedName>
</protein>
<evidence type="ECO:0000313" key="3">
    <source>
        <dbReference type="Proteomes" id="UP000223968"/>
    </source>
</evidence>
<evidence type="ECO:0000313" key="2">
    <source>
        <dbReference type="EMBL" id="PGH17545.1"/>
    </source>
</evidence>
<reference evidence="2 3" key="1">
    <citation type="submission" date="2017-10" db="EMBL/GenBank/DDBJ databases">
        <title>Comparative genomics in systemic dimorphic fungi from Ajellomycetaceae.</title>
        <authorList>
            <person name="Munoz J.F."/>
            <person name="Mcewen J.G."/>
            <person name="Clay O.K."/>
            <person name="Cuomo C.A."/>
        </authorList>
    </citation>
    <scope>NUCLEOTIDE SEQUENCE [LARGE SCALE GENOMIC DNA]</scope>
    <source>
        <strain evidence="2 3">UAMH5409</strain>
    </source>
</reference>
<sequence length="397" mass="44956">MLCRSRLPASSIHSFPRPTQWRNIYTRNSSSEKRIGFQSLSSRSRESNDGTAKAGQSSATEPNLDRPRFDAEKISLQHADLLKTFGLGAIPESNDTGAEINDDKRIVITSEAKSRQRHKTALVLSCAPSSLDERDFLAILDRGKYLDGWKATSGLEQIIPMRYANTLRRSHTWILLFSNPSSAKAFQDKVYSLSDFVRKSLPTAPFSNIIPPPNYTKPGTRDHRLSDYTLTTPWLQLSLYAFLSPFDKKIQRAIDLHNNLASRGSDGKQGFPVRLWLDKANTFPLKKEYVHQLLSWDGQNRWAPWQLVEGEGEAITPLTAEPLAMANEMLASPGEDEEDDGKGTYWRIGFQTAAEARRFVRVWHRSVFPKLRIDSMPYYPDPPPLIKAECLFEGDLL</sequence>
<dbReference type="OrthoDB" id="5332316at2759"/>
<accession>A0A2B7Y8H8</accession>
<dbReference type="Proteomes" id="UP000223968">
    <property type="component" value="Unassembled WGS sequence"/>
</dbReference>
<proteinExistence type="predicted"/>
<name>A0A2B7Y8H8_9EURO</name>
<evidence type="ECO:0000256" key="1">
    <source>
        <dbReference type="SAM" id="MobiDB-lite"/>
    </source>
</evidence>
<organism evidence="2 3">
    <name type="scientific">Helicocarpus griseus UAMH5409</name>
    <dbReference type="NCBI Taxonomy" id="1447875"/>
    <lineage>
        <taxon>Eukaryota</taxon>
        <taxon>Fungi</taxon>
        <taxon>Dikarya</taxon>
        <taxon>Ascomycota</taxon>
        <taxon>Pezizomycotina</taxon>
        <taxon>Eurotiomycetes</taxon>
        <taxon>Eurotiomycetidae</taxon>
        <taxon>Onygenales</taxon>
        <taxon>Ajellomycetaceae</taxon>
        <taxon>Helicocarpus</taxon>
    </lineage>
</organism>
<dbReference type="AlphaFoldDB" id="A0A2B7Y8H8"/>
<dbReference type="EMBL" id="PDNB01000010">
    <property type="protein sequence ID" value="PGH17545.1"/>
    <property type="molecule type" value="Genomic_DNA"/>
</dbReference>
<comment type="caution">
    <text evidence="2">The sequence shown here is derived from an EMBL/GenBank/DDBJ whole genome shotgun (WGS) entry which is preliminary data.</text>
</comment>
<gene>
    <name evidence="2" type="ORF">AJ79_01145</name>
</gene>
<keyword evidence="3" id="KW-1185">Reference proteome</keyword>
<feature type="region of interest" description="Disordered" evidence="1">
    <location>
        <begin position="35"/>
        <end position="66"/>
    </location>
</feature>